<protein>
    <recommendedName>
        <fullName evidence="20">Ku domain-containing protein</fullName>
    </recommendedName>
</protein>
<feature type="domain" description="Ku" evidence="20">
    <location>
        <begin position="343"/>
        <end position="489"/>
    </location>
</feature>
<feature type="compositionally biased region" description="Low complexity" evidence="19">
    <location>
        <begin position="629"/>
        <end position="638"/>
    </location>
</feature>
<feature type="region of interest" description="Disordered" evidence="19">
    <location>
        <begin position="1"/>
        <end position="22"/>
    </location>
</feature>
<evidence type="ECO:0000256" key="12">
    <source>
        <dbReference type="ARBA" id="ARBA00022895"/>
    </source>
</evidence>
<evidence type="ECO:0000256" key="6">
    <source>
        <dbReference type="ARBA" id="ARBA00022723"/>
    </source>
</evidence>
<dbReference type="InterPro" id="IPR038492">
    <property type="entry name" value="GBBH-like_N_sf"/>
</dbReference>
<dbReference type="CDD" id="cd00788">
    <property type="entry name" value="KU70"/>
    <property type="match status" value="1"/>
</dbReference>
<dbReference type="PANTHER" id="PTHR12604:SF2">
    <property type="entry name" value="X-RAY REPAIR CROSS-COMPLEMENTING PROTEIN 6"/>
    <property type="match status" value="1"/>
</dbReference>
<evidence type="ECO:0000256" key="13">
    <source>
        <dbReference type="ARBA" id="ARBA00023002"/>
    </source>
</evidence>
<comment type="caution">
    <text evidence="21">The sequence shown here is derived from an EMBL/GenBank/DDBJ whole genome shotgun (WGS) entry which is preliminary data.</text>
</comment>
<dbReference type="InterPro" id="IPR006165">
    <property type="entry name" value="Ku70"/>
</dbReference>
<organism evidence="21 22">
    <name type="scientific">Polyrhizophydium stewartii</name>
    <dbReference type="NCBI Taxonomy" id="2732419"/>
    <lineage>
        <taxon>Eukaryota</taxon>
        <taxon>Fungi</taxon>
        <taxon>Fungi incertae sedis</taxon>
        <taxon>Chytridiomycota</taxon>
        <taxon>Chytridiomycota incertae sedis</taxon>
        <taxon>Chytridiomycetes</taxon>
        <taxon>Rhizophydiales</taxon>
        <taxon>Rhizophydiales incertae sedis</taxon>
        <taxon>Polyrhizophydium</taxon>
    </lineage>
</organism>
<dbReference type="Pfam" id="PF02735">
    <property type="entry name" value="Ku"/>
    <property type="match status" value="1"/>
</dbReference>
<keyword evidence="13" id="KW-0560">Oxidoreductase</keyword>
<comment type="cofactor">
    <cofactor evidence="1">
        <name>Fe(2+)</name>
        <dbReference type="ChEBI" id="CHEBI:29033"/>
    </cofactor>
</comment>
<dbReference type="Gene3D" id="2.40.290.10">
    <property type="match status" value="1"/>
</dbReference>
<name>A0ABR4NCQ1_9FUNG</name>
<dbReference type="InterPro" id="IPR010376">
    <property type="entry name" value="GBBH-like_N"/>
</dbReference>
<feature type="compositionally biased region" description="Low complexity" evidence="19">
    <location>
        <begin position="1"/>
        <end position="15"/>
    </location>
</feature>
<evidence type="ECO:0000256" key="1">
    <source>
        <dbReference type="ARBA" id="ARBA00001954"/>
    </source>
</evidence>
<evidence type="ECO:0000256" key="9">
    <source>
        <dbReference type="ARBA" id="ARBA00022801"/>
    </source>
</evidence>
<keyword evidence="17" id="KW-0234">DNA repair</keyword>
<dbReference type="Gene3D" id="3.60.130.10">
    <property type="entry name" value="Clavaminate synthase-like"/>
    <property type="match status" value="1"/>
</dbReference>
<evidence type="ECO:0000256" key="17">
    <source>
        <dbReference type="ARBA" id="ARBA00023204"/>
    </source>
</evidence>
<evidence type="ECO:0000256" key="2">
    <source>
        <dbReference type="ARBA" id="ARBA00004123"/>
    </source>
</evidence>
<dbReference type="Gene3D" id="4.10.970.10">
    <property type="entry name" value="Ku70, bridge and pillars"/>
    <property type="match status" value="1"/>
</dbReference>
<keyword evidence="7" id="KW-0547">Nucleotide-binding</keyword>
<evidence type="ECO:0000256" key="7">
    <source>
        <dbReference type="ARBA" id="ARBA00022741"/>
    </source>
</evidence>
<dbReference type="InterPro" id="IPR047087">
    <property type="entry name" value="KU70_core_dom"/>
</dbReference>
<evidence type="ECO:0000256" key="5">
    <source>
        <dbReference type="ARBA" id="ARBA00008654"/>
    </source>
</evidence>
<dbReference type="CDD" id="cd00250">
    <property type="entry name" value="CAS_like"/>
    <property type="match status" value="1"/>
</dbReference>
<comment type="similarity">
    <text evidence="4">Belongs to the ku70 family.</text>
</comment>
<dbReference type="InterPro" id="IPR016194">
    <property type="entry name" value="SPOC-like_C_dom_sf"/>
</dbReference>
<evidence type="ECO:0000256" key="16">
    <source>
        <dbReference type="ARBA" id="ARBA00023172"/>
    </source>
</evidence>
<keyword evidence="22" id="KW-1185">Reference proteome</keyword>
<evidence type="ECO:0000256" key="11">
    <source>
        <dbReference type="ARBA" id="ARBA00022840"/>
    </source>
</evidence>
<sequence length="1101" mass="120243">MSLASGTVTASLTSGAGAGAGPGSDNTYGHAATTATASAFGFPDWRTMAEERDADEEDEATADRQLVNDRCCDLFLVDASESMRAVPAGLGRSPLQASLAAITVFMQAKIKQSDSDTISLVLFGTSTTRNELGCAGIHKLVDMDLPSIANIKRLEELSGDPAKLADAVGGPGECQFHQVFWLATNIFSRSAPRMARKRIFLITNNDDPTKGSQTALDSANTRIKDLENNHISIELFALNKTPTERFDFSLFYGKITEFWRDEDVEKSAMPLDGDYKALAERVQQKEFKKRVAFRVPFQISQTLQIGVKAFYLIMEKKAPDSTKVDIDGREVVTQSGLICSTTRELLGPKDLKYFYELGDARAIFTKDELDQIKTIGSPGLLLLGFKDIGDLKLKHNVRPSVFVVPDESLFEGSTSFFAHLHKRMCERKKMAICRLIARKTANPRMVALLPQAKGVDPTGREIPAGFNAIFLPFGDDLRKLSFVGDPVDAQNLDAATALIRAAAMNHFDFTVCHNPALQMLGKLIEAEAYGRDDVDFVDSTLPDEDAIRSRHGALIAAFNNICIGPNASGGAGGLARAGRRAAPVRPLPDSAGTDDADEDASQPMPRKRAARPSDSQESSGAGPSGAGPSGASRTGTTSKRSRGPVDLSVEGVRELSAKGNLGQLTIAQLTEFLQTVNWPIRGKRKPELIACVEQSTLQVSETDATSLRLRWDDPAAGAAASGESRFHFTWLRDNCQCPACVHPSNRQKLHSSADVAQGVRPAKVTVLDGGQAGAGAAGAAGAVSAEKPRLEIVWESGSLRGQPGAAHTSVFGLDWLRRYNYAAPPVPAVRPLLWDAETYAASRREHSYDAFISTREGLEGVLAELRDFGLCFLRGVPTNDRQVETVARRIGCIRETFYGTSWDVRSVPDAKNIAYTSLYLGLHMDLMYFEAPPGLQFLHSLQNTVTGGHSIFTDTHRAVEILKTEHPEHYKTLAKVPVTFHYINDGHHMHFSRPTITPGDVNDGLKVFYAPPFQGPLEAPPDVVDAFYAAFRVFEDILNRPELVYRTLLQPGDCVIFANRRVLHGRESFDAASGARHLKGTYVDWDDFKDKLRVHGLHQRR</sequence>
<dbReference type="InterPro" id="IPR042098">
    <property type="entry name" value="TauD-like_sf"/>
</dbReference>
<evidence type="ECO:0000256" key="15">
    <source>
        <dbReference type="ARBA" id="ARBA00023125"/>
    </source>
</evidence>
<keyword evidence="9" id="KW-0378">Hydrolase</keyword>
<evidence type="ECO:0000256" key="4">
    <source>
        <dbReference type="ARBA" id="ARBA00005240"/>
    </source>
</evidence>
<dbReference type="NCBIfam" id="TIGR00578">
    <property type="entry name" value="ku70"/>
    <property type="match status" value="1"/>
</dbReference>
<dbReference type="SUPFAM" id="SSF53300">
    <property type="entry name" value="vWA-like"/>
    <property type="match status" value="1"/>
</dbReference>
<dbReference type="SMART" id="SM00559">
    <property type="entry name" value="Ku78"/>
    <property type="match status" value="1"/>
</dbReference>
<accession>A0ABR4NCQ1</accession>
<dbReference type="Proteomes" id="UP001527925">
    <property type="component" value="Unassembled WGS sequence"/>
</dbReference>
<keyword evidence="14" id="KW-0408">Iron</keyword>
<evidence type="ECO:0000256" key="19">
    <source>
        <dbReference type="SAM" id="MobiDB-lite"/>
    </source>
</evidence>
<comment type="subcellular location">
    <subcellularLocation>
        <location evidence="3">Chromosome</location>
        <location evidence="3">Telomere</location>
    </subcellularLocation>
    <subcellularLocation>
        <location evidence="2">Nucleus</location>
    </subcellularLocation>
</comment>
<dbReference type="EMBL" id="JADGIZ020000012">
    <property type="protein sequence ID" value="KAL2917271.1"/>
    <property type="molecule type" value="Genomic_DNA"/>
</dbReference>
<feature type="region of interest" description="Disordered" evidence="19">
    <location>
        <begin position="572"/>
        <end position="647"/>
    </location>
</feature>
<evidence type="ECO:0000313" key="21">
    <source>
        <dbReference type="EMBL" id="KAL2917271.1"/>
    </source>
</evidence>
<keyword evidence="18" id="KW-0539">Nucleus</keyword>
<proteinExistence type="inferred from homology"/>
<evidence type="ECO:0000256" key="8">
    <source>
        <dbReference type="ARBA" id="ARBA00022763"/>
    </source>
</evidence>
<evidence type="ECO:0000256" key="18">
    <source>
        <dbReference type="ARBA" id="ARBA00023242"/>
    </source>
</evidence>
<dbReference type="SUPFAM" id="SSF100939">
    <property type="entry name" value="SPOC domain-like"/>
    <property type="match status" value="1"/>
</dbReference>
<dbReference type="InterPro" id="IPR005161">
    <property type="entry name" value="Ku_N"/>
</dbReference>
<keyword evidence="16" id="KW-0233">DNA recombination</keyword>
<dbReference type="PANTHER" id="PTHR12604">
    <property type="entry name" value="KU AUTOANTIGEN DNA HELICASE"/>
    <property type="match status" value="1"/>
</dbReference>
<dbReference type="InterPro" id="IPR003819">
    <property type="entry name" value="TauD/TfdA-like"/>
</dbReference>
<evidence type="ECO:0000256" key="3">
    <source>
        <dbReference type="ARBA" id="ARBA00004574"/>
    </source>
</evidence>
<keyword evidence="10" id="KW-0347">Helicase</keyword>
<keyword evidence="12" id="KW-0779">Telomere</keyword>
<dbReference type="InterPro" id="IPR027388">
    <property type="entry name" value="Ku70_bridge/pillars_dom_sf"/>
</dbReference>
<evidence type="ECO:0000313" key="22">
    <source>
        <dbReference type="Proteomes" id="UP001527925"/>
    </source>
</evidence>
<keyword evidence="6" id="KW-0479">Metal-binding</keyword>
<gene>
    <name evidence="21" type="ORF">HK105_203336</name>
</gene>
<dbReference type="InterPro" id="IPR006164">
    <property type="entry name" value="DNA_bd_Ku70/Ku80"/>
</dbReference>
<dbReference type="Pfam" id="PF03731">
    <property type="entry name" value="Ku_N"/>
    <property type="match status" value="1"/>
</dbReference>
<dbReference type="SUPFAM" id="SSF51197">
    <property type="entry name" value="Clavaminate synthase-like"/>
    <property type="match status" value="1"/>
</dbReference>
<dbReference type="Pfam" id="PF02668">
    <property type="entry name" value="TauD"/>
    <property type="match status" value="1"/>
</dbReference>
<reference evidence="21 22" key="1">
    <citation type="submission" date="2023-09" db="EMBL/GenBank/DDBJ databases">
        <title>Pangenome analysis of Batrachochytrium dendrobatidis and related Chytrids.</title>
        <authorList>
            <person name="Yacoub M.N."/>
            <person name="Stajich J.E."/>
            <person name="James T.Y."/>
        </authorList>
    </citation>
    <scope>NUCLEOTIDE SEQUENCE [LARGE SCALE GENOMIC DNA]</scope>
    <source>
        <strain evidence="21 22">JEL0888</strain>
    </source>
</reference>
<dbReference type="Pfam" id="PF06155">
    <property type="entry name" value="GBBH-like_N"/>
    <property type="match status" value="1"/>
</dbReference>
<dbReference type="InterPro" id="IPR036465">
    <property type="entry name" value="vWFA_dom_sf"/>
</dbReference>
<keyword evidence="12" id="KW-0158">Chromosome</keyword>
<dbReference type="Gene3D" id="3.30.2020.30">
    <property type="match status" value="1"/>
</dbReference>
<keyword evidence="15" id="KW-0238">DNA-binding</keyword>
<evidence type="ECO:0000259" key="20">
    <source>
        <dbReference type="SMART" id="SM00559"/>
    </source>
</evidence>
<dbReference type="Gene3D" id="1.10.1600.10">
    <property type="match status" value="1"/>
</dbReference>
<comment type="similarity">
    <text evidence="5">Belongs to the gamma-BBH/TMLD family.</text>
</comment>
<dbReference type="Gene3D" id="3.40.50.410">
    <property type="entry name" value="von Willebrand factor, type A domain"/>
    <property type="match status" value="1"/>
</dbReference>
<keyword evidence="11" id="KW-0067">ATP-binding</keyword>
<keyword evidence="8" id="KW-0227">DNA damage</keyword>
<evidence type="ECO:0000256" key="10">
    <source>
        <dbReference type="ARBA" id="ARBA00022806"/>
    </source>
</evidence>
<evidence type="ECO:0000256" key="14">
    <source>
        <dbReference type="ARBA" id="ARBA00023004"/>
    </source>
</evidence>